<sequence length="255" mass="27397">MSLKLFDLSGRTALVTGSGQGIGYSLAEGLGRAGARVVLNGRDGAKLDAAAERLRSEGIAVETSVFDVTDHAAVKAEVDRIEAEIGPIDILVNNAGIQRRAPLEDYPAEIWSEIMRANVDSVFFVGQAVARHMIARRRGRIINIASLQAQAARYSIAPYTATKGAVLNLTKGMCTDWARHGLQINAIGPGYFETPLNQALVDDPKFTEWLKIRTPTGRWGKVEELQGACIFLASDAATFVNGQIVYVDGGVLATL</sequence>
<dbReference type="RefSeq" id="WP_058634782.1">
    <property type="nucleotide sequence ID" value="NZ_LDPZ01000019.1"/>
</dbReference>
<protein>
    <submittedName>
        <fullName evidence="4">Gluconate 5-dehydrogenase</fullName>
        <ecNumber evidence="4">1.1.1.69</ecNumber>
    </submittedName>
</protein>
<name>A0A175R959_9HYPH</name>
<dbReference type="GO" id="GO:0008874">
    <property type="term" value="F:gluconate 5-dehydrogenase activity"/>
    <property type="evidence" value="ECO:0007669"/>
    <property type="project" value="UniProtKB-EC"/>
</dbReference>
<comment type="caution">
    <text evidence="4">The sequence shown here is derived from an EMBL/GenBank/DDBJ whole genome shotgun (WGS) entry which is preliminary data.</text>
</comment>
<dbReference type="SMART" id="SM00822">
    <property type="entry name" value="PKS_KR"/>
    <property type="match status" value="1"/>
</dbReference>
<dbReference type="STRING" id="401562.NS365_08080"/>
<dbReference type="InterPro" id="IPR057326">
    <property type="entry name" value="KR_dom"/>
</dbReference>
<dbReference type="Proteomes" id="UP000078272">
    <property type="component" value="Unassembled WGS sequence"/>
</dbReference>
<dbReference type="EC" id="1.1.1.69" evidence="4"/>
<evidence type="ECO:0000259" key="3">
    <source>
        <dbReference type="SMART" id="SM00822"/>
    </source>
</evidence>
<dbReference type="SUPFAM" id="SSF51735">
    <property type="entry name" value="NAD(P)-binding Rossmann-fold domains"/>
    <property type="match status" value="1"/>
</dbReference>
<feature type="domain" description="Ketoreductase" evidence="3">
    <location>
        <begin position="11"/>
        <end position="150"/>
    </location>
</feature>
<dbReference type="Gene3D" id="3.40.50.720">
    <property type="entry name" value="NAD(P)-binding Rossmann-like Domain"/>
    <property type="match status" value="1"/>
</dbReference>
<dbReference type="AlphaFoldDB" id="A0A175R959"/>
<accession>A0A175R959</accession>
<dbReference type="eggNOG" id="COG1028">
    <property type="taxonomic scope" value="Bacteria"/>
</dbReference>
<evidence type="ECO:0000256" key="1">
    <source>
        <dbReference type="ARBA" id="ARBA00006484"/>
    </source>
</evidence>
<dbReference type="InterPro" id="IPR020904">
    <property type="entry name" value="Sc_DH/Rdtase_CS"/>
</dbReference>
<comment type="similarity">
    <text evidence="1">Belongs to the short-chain dehydrogenases/reductases (SDR) family.</text>
</comment>
<dbReference type="PANTHER" id="PTHR42760">
    <property type="entry name" value="SHORT-CHAIN DEHYDROGENASES/REDUCTASES FAMILY MEMBER"/>
    <property type="match status" value="1"/>
</dbReference>
<dbReference type="PRINTS" id="PR00081">
    <property type="entry name" value="GDHRDH"/>
</dbReference>
<dbReference type="PANTHER" id="PTHR42760:SF5">
    <property type="entry name" value="2-DEHYDRO-3-DEOXY-D-GLUCONATE 5-DEHYDROGENASE"/>
    <property type="match status" value="1"/>
</dbReference>
<dbReference type="NCBIfam" id="NF005711">
    <property type="entry name" value="PRK07523.1"/>
    <property type="match status" value="1"/>
</dbReference>
<organism evidence="4 5">
    <name type="scientific">Aureimonas ureilytica</name>
    <dbReference type="NCBI Taxonomy" id="401562"/>
    <lineage>
        <taxon>Bacteria</taxon>
        <taxon>Pseudomonadati</taxon>
        <taxon>Pseudomonadota</taxon>
        <taxon>Alphaproteobacteria</taxon>
        <taxon>Hyphomicrobiales</taxon>
        <taxon>Aurantimonadaceae</taxon>
        <taxon>Aureimonas</taxon>
    </lineage>
</organism>
<evidence type="ECO:0000256" key="2">
    <source>
        <dbReference type="ARBA" id="ARBA00023002"/>
    </source>
</evidence>
<dbReference type="EMBL" id="LDPZ01000019">
    <property type="protein sequence ID" value="KTQ95895.1"/>
    <property type="molecule type" value="Genomic_DNA"/>
</dbReference>
<evidence type="ECO:0000313" key="5">
    <source>
        <dbReference type="Proteomes" id="UP000078272"/>
    </source>
</evidence>
<dbReference type="FunFam" id="3.40.50.720:FF:000084">
    <property type="entry name" value="Short-chain dehydrogenase reductase"/>
    <property type="match status" value="1"/>
</dbReference>
<dbReference type="OrthoDB" id="286404at2"/>
<dbReference type="PRINTS" id="PR00080">
    <property type="entry name" value="SDRFAMILY"/>
</dbReference>
<dbReference type="PROSITE" id="PS00061">
    <property type="entry name" value="ADH_SHORT"/>
    <property type="match status" value="1"/>
</dbReference>
<keyword evidence="2 4" id="KW-0560">Oxidoreductase</keyword>
<reference evidence="4 5" key="1">
    <citation type="journal article" date="2016" name="Front. Microbiol.">
        <title>Genomic Resource of Rice Seed Associated Bacteria.</title>
        <authorList>
            <person name="Midha S."/>
            <person name="Bansal K."/>
            <person name="Sharma S."/>
            <person name="Kumar N."/>
            <person name="Patil P.P."/>
            <person name="Chaudhry V."/>
            <person name="Patil P.B."/>
        </authorList>
    </citation>
    <scope>NUCLEOTIDE SEQUENCE [LARGE SCALE GENOMIC DNA]</scope>
    <source>
        <strain evidence="4 5">NS226</strain>
    </source>
</reference>
<gene>
    <name evidence="4" type="ORF">NS226_09445</name>
</gene>
<proteinExistence type="inferred from homology"/>
<evidence type="ECO:0000313" key="4">
    <source>
        <dbReference type="EMBL" id="KTQ95895.1"/>
    </source>
</evidence>
<dbReference type="InterPro" id="IPR002347">
    <property type="entry name" value="SDR_fam"/>
</dbReference>
<dbReference type="InterPro" id="IPR036291">
    <property type="entry name" value="NAD(P)-bd_dom_sf"/>
</dbReference>
<dbReference type="PATRIC" id="fig|401562.3.peg.1297"/>
<dbReference type="Pfam" id="PF13561">
    <property type="entry name" value="adh_short_C2"/>
    <property type="match status" value="1"/>
</dbReference>